<organism evidence="2 3">
    <name type="scientific">Flemingia macrophylla</name>
    <dbReference type="NCBI Taxonomy" id="520843"/>
    <lineage>
        <taxon>Eukaryota</taxon>
        <taxon>Viridiplantae</taxon>
        <taxon>Streptophyta</taxon>
        <taxon>Embryophyta</taxon>
        <taxon>Tracheophyta</taxon>
        <taxon>Spermatophyta</taxon>
        <taxon>Magnoliopsida</taxon>
        <taxon>eudicotyledons</taxon>
        <taxon>Gunneridae</taxon>
        <taxon>Pentapetalae</taxon>
        <taxon>rosids</taxon>
        <taxon>fabids</taxon>
        <taxon>Fabales</taxon>
        <taxon>Fabaceae</taxon>
        <taxon>Papilionoideae</taxon>
        <taxon>50 kb inversion clade</taxon>
        <taxon>NPAAA clade</taxon>
        <taxon>indigoferoid/millettioid clade</taxon>
        <taxon>Phaseoleae</taxon>
        <taxon>Flemingia</taxon>
    </lineage>
</organism>
<comment type="caution">
    <text evidence="2">The sequence shown here is derived from an EMBL/GenBank/DDBJ whole genome shotgun (WGS) entry which is preliminary data.</text>
</comment>
<gene>
    <name evidence="2" type="ORF">Fmac_005927</name>
</gene>
<evidence type="ECO:0000313" key="3">
    <source>
        <dbReference type="Proteomes" id="UP001603857"/>
    </source>
</evidence>
<proteinExistence type="predicted"/>
<dbReference type="Proteomes" id="UP001603857">
    <property type="component" value="Unassembled WGS sequence"/>
</dbReference>
<feature type="domain" description="SKI-interacting protein SKIP SNW" evidence="1">
    <location>
        <begin position="136"/>
        <end position="171"/>
    </location>
</feature>
<name>A0ABD1NAC1_9FABA</name>
<evidence type="ECO:0000259" key="1">
    <source>
        <dbReference type="Pfam" id="PF02731"/>
    </source>
</evidence>
<accession>A0ABD1NAC1</accession>
<dbReference type="AlphaFoldDB" id="A0ABD1NAC1"/>
<keyword evidence="3" id="KW-1185">Reference proteome</keyword>
<evidence type="ECO:0000313" key="2">
    <source>
        <dbReference type="EMBL" id="KAL2344642.1"/>
    </source>
</evidence>
<sequence>MSLPTTSGSSTAASSPTEMQEKWMHARAVIGNTVYAMADRSGIAFRCGRRIGSRVAGEGVRAWWRGFYTAMTIWGKPKGLMLARCVGGTEGVGEGFVEVSMWGHHGYLGGKLWSGKVLSIPKGSSIMHCSSVVVCEFSEALYVAEQKVREAMAMRSKVQKEMMLKEKEDATQSS</sequence>
<reference evidence="2 3" key="1">
    <citation type="submission" date="2024-08" db="EMBL/GenBank/DDBJ databases">
        <title>Insights into the chromosomal genome structure of Flemingia macrophylla.</title>
        <authorList>
            <person name="Ding Y."/>
            <person name="Zhao Y."/>
            <person name="Bi W."/>
            <person name="Wu M."/>
            <person name="Zhao G."/>
            <person name="Gong Y."/>
            <person name="Li W."/>
            <person name="Zhang P."/>
        </authorList>
    </citation>
    <scope>NUCLEOTIDE SEQUENCE [LARGE SCALE GENOMIC DNA]</scope>
    <source>
        <strain evidence="2">DYQJB</strain>
        <tissue evidence="2">Leaf</tissue>
    </source>
</reference>
<dbReference type="EMBL" id="JBGMDY010000002">
    <property type="protein sequence ID" value="KAL2344642.1"/>
    <property type="molecule type" value="Genomic_DNA"/>
</dbReference>
<dbReference type="InterPro" id="IPR004015">
    <property type="entry name" value="SKI-int_prot_SKIP_SNW-dom"/>
</dbReference>
<protein>
    <recommendedName>
        <fullName evidence="1">SKI-interacting protein SKIP SNW domain-containing protein</fullName>
    </recommendedName>
</protein>
<dbReference type="Pfam" id="PF02731">
    <property type="entry name" value="SKIP_SNW"/>
    <property type="match status" value="1"/>
</dbReference>